<dbReference type="Proteomes" id="UP000069620">
    <property type="component" value="Unassembled WGS sequence"/>
</dbReference>
<dbReference type="STRING" id="146020.RMCB_7007"/>
<name>A0A100W7G2_9MYCO</name>
<evidence type="ECO:0000313" key="7">
    <source>
        <dbReference type="Proteomes" id="UP000069620"/>
    </source>
</evidence>
<accession>A0A100W7G2</accession>
<dbReference type="InterPro" id="IPR003439">
    <property type="entry name" value="ABC_transporter-like_ATP-bd"/>
</dbReference>
<dbReference type="RefSeq" id="WP_062832435.1">
    <property type="nucleotide sequence ID" value="NZ_BCSX01000064.1"/>
</dbReference>
<dbReference type="InterPro" id="IPR027417">
    <property type="entry name" value="P-loop_NTPase"/>
</dbReference>
<sequence length="538" mass="58559">MSERPVLSVQGLSVGYSTGHRIDQVLHDVSFDLGPGEVLALVGESGSGKTTTGQAILGLLPPNGQVLAGSITFEGRELTALSPKHWRGIRGREIGLIPQDPTVSLDPVRRVGDQVADVLRLHTDLTREARRDRVLELFDLVGFTDVERRYRQYPHELSGGMRQRVLVAAAVAGDPGVIVADEPTSGLDATVQKQVLDLIDGLRTKLSTSIVLITHNLGVAADRSHLLGVMQQGRLVEFGRTAEVLANPRHAYTQRLLDAVPQRLTLRDRVSAAARPADDVVEVVGLRKVYGAVPAVDGISFRVARGQTFSIVGESGSGKSTTARILTGLTTATDGQVSLLGTDVTALSRREFRPLRRAVQIVYQNPYSSFDPRFDVFDVVEEPLRSFQRSSRGHRKNNADRVISALESASLPADFARKHPRELSGGQRQRVAIARALVVEPQIVVLDEPISALDVSVAAQILELLQRLQEERNLTYLFISHDLAVVRAISDHVAVMQQGRIVEQGSPDDVFTAPQEEYTRKLLSAVAGRDLASSRDAA</sequence>
<dbReference type="GO" id="GO:0015833">
    <property type="term" value="P:peptide transport"/>
    <property type="evidence" value="ECO:0007669"/>
    <property type="project" value="InterPro"/>
</dbReference>
<protein>
    <submittedName>
        <fullName evidence="6">ABC transporter ATP-binding protein</fullName>
    </submittedName>
</protein>
<dbReference type="InterPro" id="IPR050319">
    <property type="entry name" value="ABC_transp_ATP-bind"/>
</dbReference>
<dbReference type="PROSITE" id="PS00211">
    <property type="entry name" value="ABC_TRANSPORTER_1"/>
    <property type="match status" value="2"/>
</dbReference>
<dbReference type="CDD" id="cd03257">
    <property type="entry name" value="ABC_NikE_OppD_transporters"/>
    <property type="match status" value="2"/>
</dbReference>
<dbReference type="PANTHER" id="PTHR43776">
    <property type="entry name" value="TRANSPORT ATP-BINDING PROTEIN"/>
    <property type="match status" value="1"/>
</dbReference>
<gene>
    <name evidence="6" type="ORF">RMCB_7007</name>
</gene>
<dbReference type="GO" id="GO:0005524">
    <property type="term" value="F:ATP binding"/>
    <property type="evidence" value="ECO:0007669"/>
    <property type="project" value="UniProtKB-KW"/>
</dbReference>
<keyword evidence="7" id="KW-1185">Reference proteome</keyword>
<dbReference type="InterPro" id="IPR017871">
    <property type="entry name" value="ABC_transporter-like_CS"/>
</dbReference>
<keyword evidence="4 6" id="KW-0067">ATP-binding</keyword>
<evidence type="ECO:0000256" key="3">
    <source>
        <dbReference type="ARBA" id="ARBA00022741"/>
    </source>
</evidence>
<dbReference type="Pfam" id="PF00005">
    <property type="entry name" value="ABC_tran"/>
    <property type="match status" value="2"/>
</dbReference>
<proteinExistence type="inferred from homology"/>
<feature type="domain" description="ABC transporter" evidence="5">
    <location>
        <begin position="9"/>
        <end position="257"/>
    </location>
</feature>
<keyword evidence="2" id="KW-0813">Transport</keyword>
<dbReference type="AlphaFoldDB" id="A0A100W7G2"/>
<dbReference type="PANTHER" id="PTHR43776:SF7">
    <property type="entry name" value="D,D-DIPEPTIDE TRANSPORT ATP-BINDING PROTEIN DDPF-RELATED"/>
    <property type="match status" value="1"/>
</dbReference>
<dbReference type="Pfam" id="PF08352">
    <property type="entry name" value="oligo_HPY"/>
    <property type="match status" value="2"/>
</dbReference>
<dbReference type="SUPFAM" id="SSF52540">
    <property type="entry name" value="P-loop containing nucleoside triphosphate hydrolases"/>
    <property type="match status" value="2"/>
</dbReference>
<comment type="caution">
    <text evidence="6">The sequence shown here is derived from an EMBL/GenBank/DDBJ whole genome shotgun (WGS) entry which is preliminary data.</text>
</comment>
<feature type="domain" description="ABC transporter" evidence="5">
    <location>
        <begin position="281"/>
        <end position="523"/>
    </location>
</feature>
<dbReference type="FunFam" id="3.40.50.300:FF:000016">
    <property type="entry name" value="Oligopeptide ABC transporter ATP-binding component"/>
    <property type="match status" value="1"/>
</dbReference>
<comment type="similarity">
    <text evidence="1">Belongs to the ABC transporter superfamily.</text>
</comment>
<organism evidence="6 7">
    <name type="scientific">Mycolicibacterium brisbanense</name>
    <dbReference type="NCBI Taxonomy" id="146020"/>
    <lineage>
        <taxon>Bacteria</taxon>
        <taxon>Bacillati</taxon>
        <taxon>Actinomycetota</taxon>
        <taxon>Actinomycetes</taxon>
        <taxon>Mycobacteriales</taxon>
        <taxon>Mycobacteriaceae</taxon>
        <taxon>Mycolicibacterium</taxon>
    </lineage>
</organism>
<evidence type="ECO:0000259" key="5">
    <source>
        <dbReference type="PROSITE" id="PS50893"/>
    </source>
</evidence>
<evidence type="ECO:0000313" key="6">
    <source>
        <dbReference type="EMBL" id="GAS92911.1"/>
    </source>
</evidence>
<dbReference type="GO" id="GO:0055085">
    <property type="term" value="P:transmembrane transport"/>
    <property type="evidence" value="ECO:0007669"/>
    <property type="project" value="UniProtKB-ARBA"/>
</dbReference>
<dbReference type="InterPro" id="IPR003593">
    <property type="entry name" value="AAA+_ATPase"/>
</dbReference>
<dbReference type="Gene3D" id="3.40.50.300">
    <property type="entry name" value="P-loop containing nucleotide triphosphate hydrolases"/>
    <property type="match status" value="2"/>
</dbReference>
<reference evidence="7" key="2">
    <citation type="submission" date="2016-02" db="EMBL/GenBank/DDBJ databases">
        <title>Draft genome sequence of five rapidly growing Mycobacterium species.</title>
        <authorList>
            <person name="Katahira K."/>
            <person name="Gotou Y."/>
            <person name="Iida K."/>
            <person name="Ogura Y."/>
            <person name="Hayashi T."/>
        </authorList>
    </citation>
    <scope>NUCLEOTIDE SEQUENCE [LARGE SCALE GENOMIC DNA]</scope>
    <source>
        <strain evidence="7">JCM15654</strain>
    </source>
</reference>
<evidence type="ECO:0000256" key="4">
    <source>
        <dbReference type="ARBA" id="ARBA00022840"/>
    </source>
</evidence>
<dbReference type="NCBIfam" id="NF008453">
    <property type="entry name" value="PRK11308.1"/>
    <property type="match status" value="2"/>
</dbReference>
<dbReference type="OrthoDB" id="8036461at2"/>
<evidence type="ECO:0000256" key="2">
    <source>
        <dbReference type="ARBA" id="ARBA00022448"/>
    </source>
</evidence>
<dbReference type="SMART" id="SM00382">
    <property type="entry name" value="AAA"/>
    <property type="match status" value="2"/>
</dbReference>
<dbReference type="GO" id="GO:0016887">
    <property type="term" value="F:ATP hydrolysis activity"/>
    <property type="evidence" value="ECO:0007669"/>
    <property type="project" value="InterPro"/>
</dbReference>
<dbReference type="PROSITE" id="PS50893">
    <property type="entry name" value="ABC_TRANSPORTER_2"/>
    <property type="match status" value="2"/>
</dbReference>
<keyword evidence="3" id="KW-0547">Nucleotide-binding</keyword>
<dbReference type="InterPro" id="IPR013563">
    <property type="entry name" value="Oligopep_ABC_C"/>
</dbReference>
<dbReference type="EMBL" id="BCSX01000064">
    <property type="protein sequence ID" value="GAS92911.1"/>
    <property type="molecule type" value="Genomic_DNA"/>
</dbReference>
<reference evidence="7" key="1">
    <citation type="journal article" date="2016" name="Genome Announc.">
        <title>Draft Genome Sequences of Five Rapidly Growing Mycobacterium Species, M. thermoresistibile, M. fortuitum subsp. acetamidolyticum, M. canariasense, M. brisbanense, and M. novocastrense.</title>
        <authorList>
            <person name="Katahira K."/>
            <person name="Ogura Y."/>
            <person name="Gotoh Y."/>
            <person name="Hayashi T."/>
        </authorList>
    </citation>
    <scope>NUCLEOTIDE SEQUENCE [LARGE SCALE GENOMIC DNA]</scope>
    <source>
        <strain evidence="7">JCM15654</strain>
    </source>
</reference>
<evidence type="ECO:0000256" key="1">
    <source>
        <dbReference type="ARBA" id="ARBA00005417"/>
    </source>
</evidence>